<evidence type="ECO:0000256" key="10">
    <source>
        <dbReference type="SAM" id="Phobius"/>
    </source>
</evidence>
<keyword evidence="6" id="KW-0282">Flagellum</keyword>
<dbReference type="eggNOG" id="KOG2157">
    <property type="taxonomic scope" value="Eukaryota"/>
</dbReference>
<feature type="region of interest" description="Disordered" evidence="9">
    <location>
        <begin position="392"/>
        <end position="416"/>
    </location>
</feature>
<dbReference type="PROSITE" id="PS51221">
    <property type="entry name" value="TTL"/>
    <property type="match status" value="1"/>
</dbReference>
<keyword evidence="5" id="KW-0067">ATP-binding</keyword>
<keyword evidence="6" id="KW-0966">Cell projection</keyword>
<keyword evidence="7" id="KW-0206">Cytoskeleton</keyword>
<keyword evidence="10" id="KW-0812">Transmembrane</keyword>
<protein>
    <submittedName>
        <fullName evidence="11">Protein monoglycylase TTLL8</fullName>
    </submittedName>
</protein>
<dbReference type="FunFam" id="3.30.470.20:FF:000032">
    <property type="entry name" value="tubulin monoglycylase TTLL3 isoform X2"/>
    <property type="match status" value="1"/>
</dbReference>
<comment type="subcellular location">
    <subcellularLocation>
        <location evidence="1">Cytoplasm</location>
        <location evidence="1">Cytoskeleton</location>
        <location evidence="1">Flagellum axoneme</location>
    </subcellularLocation>
</comment>
<dbReference type="AlphaFoldDB" id="G3I2U9"/>
<dbReference type="PANTHER" id="PTHR45870:SF3">
    <property type="entry name" value="PROTEIN MONOGLYCYLASE TTLL8"/>
    <property type="match status" value="1"/>
</dbReference>
<keyword evidence="10" id="KW-0472">Membrane</keyword>
<evidence type="ECO:0000256" key="9">
    <source>
        <dbReference type="SAM" id="MobiDB-lite"/>
    </source>
</evidence>
<gene>
    <name evidence="11" type="ORF">I79_017743</name>
</gene>
<dbReference type="GO" id="GO:0003341">
    <property type="term" value="P:cilium movement"/>
    <property type="evidence" value="ECO:0007669"/>
    <property type="project" value="TreeGrafter"/>
</dbReference>
<feature type="region of interest" description="Disordered" evidence="9">
    <location>
        <begin position="1"/>
        <end position="49"/>
    </location>
</feature>
<feature type="compositionally biased region" description="Basic and acidic residues" evidence="9">
    <location>
        <begin position="11"/>
        <end position="34"/>
    </location>
</feature>
<evidence type="ECO:0000256" key="3">
    <source>
        <dbReference type="ARBA" id="ARBA00022598"/>
    </source>
</evidence>
<dbReference type="FunCoup" id="G3I2U9">
    <property type="interactions" value="39"/>
</dbReference>
<name>G3I2U9_CRIGR</name>
<sequence>MPVSSAMTREGQFREELGYDRMPTLERGRQDTGRQDAGSYTPDSKPKDLQLSKRLPPCFSYKTWVFSVLMGCIPSAIVSFAVGKRNVSAINFNLILLLLLELLMAATVIISARSSEESCKKKKVSISDGTNILDEVTFPARVLKSYSCFPSAIASHVTAECPSKCLVEVLIAISSLTSPLLFTASGYLSFSVMRIVEIFKDYPPAIKSYDVLLLLLLLVLLLQGGLNTGTAIQCVSFKVSTQQQAASWDTQTCPQERPAGEEKKIFSIYGHYPVIRATLRRKGWVEKKFHFLPKILQNVEGEDNKNSETKENQEIPLERLDDIHDVMIGLCLNMRSLPWYVQANPNTFFPRCYGLCTESEKQEFLDDFRRTVASSILKWVVSHQNYYSKIKSKSKKEEAKNGDPNPPKDPDDTDKFQGLSGQLVDTACKVCHAYLGQLEHEDIDKSETSTEALSEEEWNDLTKQYYLLVHGNAFISDSRSYFSQCQALLSKISSVNPQTDIDGIRNIWIIKPAAKSRGRDIVCMDRVENILELVATDNQTSKDNKWVVQKYIETPMLIYDTKFDIRQWFLVTDWNPLTIWFYKESYLRFSTQRFSLDKLDSAIHLCNNSIQRRLKNDKERSPLLPGHNMWTSTRFQEYLQKRGRGGTWGSIIYPSMKRAVTNAMRVAQDHVEARKNSFELYGADFILGRDFKPWLIEINSSPTMHPSTPVTAQLCAQVQEDTIKVVVDRKLDRNCDIGNFELLWRQPAVELPPFNGSDLCVEGISVKKAKKQMPPITNLSFSDSLSDTPIKVRSPRALPDPAVGFSRTTLRQDWKREEAKVLSATWSVPVMADEGKCQAKPDYTFPFSNYQHGDSKAPQSTFTRVQSTKHLDPNLISIHQPALVLQNMKTMERPQSPPPEASSGNCGEPVPFCPFIFEGFQLYPNLRRRPSSCILQSRAQGWIRGMP</sequence>
<dbReference type="SUPFAM" id="SSF56059">
    <property type="entry name" value="Glutathione synthetase ATP-binding domain-like"/>
    <property type="match status" value="1"/>
</dbReference>
<dbReference type="PANTHER" id="PTHR45870">
    <property type="entry name" value="TUBULIN MONOGLYCYLASE TTLL3"/>
    <property type="match status" value="1"/>
</dbReference>
<keyword evidence="2" id="KW-0963">Cytoplasm</keyword>
<organism evidence="11 12">
    <name type="scientific">Cricetulus griseus</name>
    <name type="common">Chinese hamster</name>
    <name type="synonym">Cricetulus barabensis griseus</name>
    <dbReference type="NCBI Taxonomy" id="10029"/>
    <lineage>
        <taxon>Eukaryota</taxon>
        <taxon>Metazoa</taxon>
        <taxon>Chordata</taxon>
        <taxon>Craniata</taxon>
        <taxon>Vertebrata</taxon>
        <taxon>Euteleostomi</taxon>
        <taxon>Mammalia</taxon>
        <taxon>Eutheria</taxon>
        <taxon>Euarchontoglires</taxon>
        <taxon>Glires</taxon>
        <taxon>Rodentia</taxon>
        <taxon>Myomorpha</taxon>
        <taxon>Muroidea</taxon>
        <taxon>Cricetidae</taxon>
        <taxon>Cricetinae</taxon>
        <taxon>Cricetulus</taxon>
    </lineage>
</organism>
<keyword evidence="10" id="KW-1133">Transmembrane helix</keyword>
<keyword evidence="4" id="KW-0547">Nucleotide-binding</keyword>
<proteinExistence type="predicted"/>
<dbReference type="InParanoid" id="G3I2U9"/>
<feature type="transmembrane region" description="Helical" evidence="10">
    <location>
        <begin position="94"/>
        <end position="112"/>
    </location>
</feature>
<feature type="transmembrane region" description="Helical" evidence="10">
    <location>
        <begin position="64"/>
        <end position="82"/>
    </location>
</feature>
<evidence type="ECO:0000313" key="11">
    <source>
        <dbReference type="EMBL" id="EGW01036.1"/>
    </source>
</evidence>
<feature type="transmembrane region" description="Helical" evidence="10">
    <location>
        <begin position="169"/>
        <end position="190"/>
    </location>
</feature>
<dbReference type="Pfam" id="PF03133">
    <property type="entry name" value="TTL"/>
    <property type="match status" value="1"/>
</dbReference>
<keyword evidence="3" id="KW-0436">Ligase</keyword>
<dbReference type="Gene3D" id="3.30.470.20">
    <property type="entry name" value="ATP-grasp fold, B domain"/>
    <property type="match status" value="1"/>
</dbReference>
<evidence type="ECO:0000313" key="12">
    <source>
        <dbReference type="Proteomes" id="UP000001075"/>
    </source>
</evidence>
<dbReference type="GO" id="GO:0070736">
    <property type="term" value="F:protein-glycine ligase activity, initiating"/>
    <property type="evidence" value="ECO:0007669"/>
    <property type="project" value="TreeGrafter"/>
</dbReference>
<dbReference type="InterPro" id="IPR004344">
    <property type="entry name" value="TTL/TTLL_fam"/>
</dbReference>
<evidence type="ECO:0000256" key="1">
    <source>
        <dbReference type="ARBA" id="ARBA00004611"/>
    </source>
</evidence>
<comment type="catalytic activity">
    <reaction evidence="8">
        <text>L-glutamyl-[protein] + glycine + ATP = glycyl-L-glutamyl-[protein] + ADP + phosphate + H(+)</text>
        <dbReference type="Rhea" id="RHEA:67180"/>
        <dbReference type="Rhea" id="RHEA-COMP:10208"/>
        <dbReference type="Rhea" id="RHEA-COMP:17207"/>
        <dbReference type="ChEBI" id="CHEBI:15378"/>
        <dbReference type="ChEBI" id="CHEBI:29973"/>
        <dbReference type="ChEBI" id="CHEBI:30616"/>
        <dbReference type="ChEBI" id="CHEBI:43474"/>
        <dbReference type="ChEBI" id="CHEBI:57305"/>
        <dbReference type="ChEBI" id="CHEBI:167890"/>
        <dbReference type="ChEBI" id="CHEBI:456216"/>
    </reaction>
    <physiologicalReaction direction="left-to-right" evidence="8">
        <dbReference type="Rhea" id="RHEA:67181"/>
    </physiologicalReaction>
</comment>
<dbReference type="EMBL" id="JH001148">
    <property type="protein sequence ID" value="EGW01036.1"/>
    <property type="molecule type" value="Genomic_DNA"/>
</dbReference>
<dbReference type="GO" id="GO:0015630">
    <property type="term" value="C:microtubule cytoskeleton"/>
    <property type="evidence" value="ECO:0007669"/>
    <property type="project" value="TreeGrafter"/>
</dbReference>
<dbReference type="Proteomes" id="UP000001075">
    <property type="component" value="Unassembled WGS sequence"/>
</dbReference>
<feature type="compositionally biased region" description="Basic and acidic residues" evidence="9">
    <location>
        <begin position="395"/>
        <end position="415"/>
    </location>
</feature>
<evidence type="ECO:0000256" key="2">
    <source>
        <dbReference type="ARBA" id="ARBA00022490"/>
    </source>
</evidence>
<dbReference type="STRING" id="10029.G3I2U9"/>
<dbReference type="GO" id="GO:0060271">
    <property type="term" value="P:cilium assembly"/>
    <property type="evidence" value="ECO:0007669"/>
    <property type="project" value="TreeGrafter"/>
</dbReference>
<evidence type="ECO:0000256" key="5">
    <source>
        <dbReference type="ARBA" id="ARBA00022840"/>
    </source>
</evidence>
<dbReference type="InterPro" id="IPR051437">
    <property type="entry name" value="TTLL_monoglycylase"/>
</dbReference>
<feature type="transmembrane region" description="Helical" evidence="10">
    <location>
        <begin position="211"/>
        <end position="232"/>
    </location>
</feature>
<evidence type="ECO:0000256" key="8">
    <source>
        <dbReference type="ARBA" id="ARBA00048944"/>
    </source>
</evidence>
<dbReference type="GO" id="GO:0005524">
    <property type="term" value="F:ATP binding"/>
    <property type="evidence" value="ECO:0007669"/>
    <property type="project" value="UniProtKB-KW"/>
</dbReference>
<keyword evidence="6" id="KW-0969">Cilium</keyword>
<evidence type="ECO:0000256" key="7">
    <source>
        <dbReference type="ARBA" id="ARBA00023212"/>
    </source>
</evidence>
<evidence type="ECO:0000256" key="6">
    <source>
        <dbReference type="ARBA" id="ARBA00022846"/>
    </source>
</evidence>
<dbReference type="PaxDb" id="10029-XP_007626598.1"/>
<reference evidence="12" key="1">
    <citation type="journal article" date="2011" name="Nat. Biotechnol.">
        <title>The genomic sequence of the Chinese hamster ovary (CHO)-K1 cell line.</title>
        <authorList>
            <person name="Xu X."/>
            <person name="Nagarajan H."/>
            <person name="Lewis N.E."/>
            <person name="Pan S."/>
            <person name="Cai Z."/>
            <person name="Liu X."/>
            <person name="Chen W."/>
            <person name="Xie M."/>
            <person name="Wang W."/>
            <person name="Hammond S."/>
            <person name="Andersen M.R."/>
            <person name="Neff N."/>
            <person name="Passarelli B."/>
            <person name="Koh W."/>
            <person name="Fan H.C."/>
            <person name="Wang J."/>
            <person name="Gui Y."/>
            <person name="Lee K.H."/>
            <person name="Betenbaugh M.J."/>
            <person name="Quake S.R."/>
            <person name="Famili I."/>
            <person name="Palsson B.O."/>
            <person name="Wang J."/>
        </authorList>
    </citation>
    <scope>NUCLEOTIDE SEQUENCE [LARGE SCALE GENOMIC DNA]</scope>
    <source>
        <strain evidence="12">CHO K1 cell line</strain>
    </source>
</reference>
<dbReference type="GO" id="GO:0005930">
    <property type="term" value="C:axoneme"/>
    <property type="evidence" value="ECO:0007669"/>
    <property type="project" value="TreeGrafter"/>
</dbReference>
<accession>G3I2U9</accession>
<evidence type="ECO:0000256" key="4">
    <source>
        <dbReference type="ARBA" id="ARBA00022741"/>
    </source>
</evidence>